<dbReference type="Gene3D" id="1.10.10.10">
    <property type="entry name" value="Winged helix-like DNA-binding domain superfamily/Winged helix DNA-binding domain"/>
    <property type="match status" value="1"/>
</dbReference>
<comment type="caution">
    <text evidence="5">The sequence shown here is derived from an EMBL/GenBank/DDBJ whole genome shotgun (WGS) entry which is preliminary data.</text>
</comment>
<evidence type="ECO:0000256" key="1">
    <source>
        <dbReference type="ARBA" id="ARBA00023015"/>
    </source>
</evidence>
<reference evidence="5 6" key="1">
    <citation type="submission" date="2015-06" db="EMBL/GenBank/DDBJ databases">
        <title>Improved classification and identification of acetic acid bacteria using matrix-assisted laser desorption/ionization time-of-flight mass spectrometry; Gluconobacter nephelii and Gluconobacter uchimurae are later heterotypic synonyms of Gluconobacter japonicus and Gluconobacter oxydans, respectively.</title>
        <authorList>
            <person name="Li L."/>
            <person name="Cleenwerck I."/>
            <person name="De Vuyst L."/>
            <person name="Vandamme P."/>
        </authorList>
    </citation>
    <scope>NUCLEOTIDE SEQUENCE [LARGE SCALE GENOMIC DNA]</scope>
    <source>
        <strain evidence="5 6">LMG 1663</strain>
    </source>
</reference>
<accession>A0A149U6V4</accession>
<evidence type="ECO:0000259" key="4">
    <source>
        <dbReference type="PROSITE" id="PS50949"/>
    </source>
</evidence>
<dbReference type="InterPro" id="IPR000524">
    <property type="entry name" value="Tscrpt_reg_HTH_GntR"/>
</dbReference>
<keyword evidence="3" id="KW-0804">Transcription</keyword>
<evidence type="ECO:0000256" key="2">
    <source>
        <dbReference type="ARBA" id="ARBA00023125"/>
    </source>
</evidence>
<dbReference type="GO" id="GO:0003700">
    <property type="term" value="F:DNA-binding transcription factor activity"/>
    <property type="evidence" value="ECO:0007669"/>
    <property type="project" value="InterPro"/>
</dbReference>
<organism evidence="5 6">
    <name type="scientific">Acetobacter tropicalis</name>
    <dbReference type="NCBI Taxonomy" id="104102"/>
    <lineage>
        <taxon>Bacteria</taxon>
        <taxon>Pseudomonadati</taxon>
        <taxon>Pseudomonadota</taxon>
        <taxon>Alphaproteobacteria</taxon>
        <taxon>Acetobacterales</taxon>
        <taxon>Acetobacteraceae</taxon>
        <taxon>Acetobacter</taxon>
    </lineage>
</organism>
<dbReference type="InterPro" id="IPR036390">
    <property type="entry name" value="WH_DNA-bd_sf"/>
</dbReference>
<dbReference type="RefSeq" id="WP_061487206.1">
    <property type="nucleotide sequence ID" value="NZ_LHZT01000069.1"/>
</dbReference>
<dbReference type="GO" id="GO:0003677">
    <property type="term" value="F:DNA binding"/>
    <property type="evidence" value="ECO:0007669"/>
    <property type="project" value="UniProtKB-KW"/>
</dbReference>
<evidence type="ECO:0000313" key="5">
    <source>
        <dbReference type="EMBL" id="KXV61198.1"/>
    </source>
</evidence>
<dbReference type="CDD" id="cd07377">
    <property type="entry name" value="WHTH_GntR"/>
    <property type="match status" value="1"/>
</dbReference>
<dbReference type="PROSITE" id="PS50949">
    <property type="entry name" value="HTH_GNTR"/>
    <property type="match status" value="1"/>
</dbReference>
<evidence type="ECO:0000313" key="6">
    <source>
        <dbReference type="Proteomes" id="UP000075411"/>
    </source>
</evidence>
<dbReference type="AlphaFoldDB" id="A0A149U6V4"/>
<keyword evidence="2" id="KW-0238">DNA-binding</keyword>
<proteinExistence type="predicted"/>
<dbReference type="OrthoDB" id="7173258at2"/>
<keyword evidence="1" id="KW-0805">Transcription regulation</keyword>
<evidence type="ECO:0000256" key="3">
    <source>
        <dbReference type="ARBA" id="ARBA00023163"/>
    </source>
</evidence>
<dbReference type="Pfam" id="PF00392">
    <property type="entry name" value="GntR"/>
    <property type="match status" value="1"/>
</dbReference>
<sequence length="365" mass="39783">MSAQIGVCRNAVVTAPLPSDNGEYRVIRQDSANLDAQEQEELERLDVTLFRIDRTLELPIGTQLKGQIEYGIGLGVIRPGQRLPTVRDLAERLCISPVTVGQVYAELKRGGVLRGRTGAGTFVADLMTGWPAPDARCSEIQSSIEALVTHARSLGLSTSEVLGLVSARMEGGSLSVPSPSVMVVGNFIQTTIAYCQQMERLSEGKVRFLPTTITRLQTSPSERQRVNLCQLVVTFAHRRSEVARMLPGLGVAVITFIPSMETRMKLAQIDPGSRVVLVVINPEFAGPMKAGVEQFAPHITTPAVEIIDTPECEKRMKSADVIVYATGADDLGLKFPAESVNFEYKHTPNPHDVNRLIAELTARQP</sequence>
<dbReference type="EMBL" id="LHZT01000069">
    <property type="protein sequence ID" value="KXV61198.1"/>
    <property type="molecule type" value="Genomic_DNA"/>
</dbReference>
<dbReference type="InterPro" id="IPR036388">
    <property type="entry name" value="WH-like_DNA-bd_sf"/>
</dbReference>
<gene>
    <name evidence="5" type="ORF">AD947_01030</name>
</gene>
<dbReference type="SMART" id="SM00345">
    <property type="entry name" value="HTH_GNTR"/>
    <property type="match status" value="1"/>
</dbReference>
<dbReference type="PATRIC" id="fig|104102.12.peg.3415"/>
<dbReference type="PANTHER" id="PTHR38445">
    <property type="entry name" value="HTH-TYPE TRANSCRIPTIONAL REPRESSOR YTRA"/>
    <property type="match status" value="1"/>
</dbReference>
<dbReference type="PANTHER" id="PTHR38445:SF7">
    <property type="entry name" value="GNTR-FAMILY TRANSCRIPTIONAL REGULATOR"/>
    <property type="match status" value="1"/>
</dbReference>
<name>A0A149U6V4_9PROT</name>
<feature type="domain" description="HTH gntR-type" evidence="4">
    <location>
        <begin position="58"/>
        <end position="126"/>
    </location>
</feature>
<dbReference type="Proteomes" id="UP000075411">
    <property type="component" value="Unassembled WGS sequence"/>
</dbReference>
<protein>
    <recommendedName>
        <fullName evidence="4">HTH gntR-type domain-containing protein</fullName>
    </recommendedName>
</protein>
<dbReference type="SUPFAM" id="SSF46785">
    <property type="entry name" value="Winged helix' DNA-binding domain"/>
    <property type="match status" value="1"/>
</dbReference>